<sequence length="63" mass="6438">MSNPYPTGPQKITIGAGTCIKIGFFAAFGALLFSLVVSVVIAIIGLVAGIAFLPFLQKLLNGG</sequence>
<proteinExistence type="predicted"/>
<name>A0A7W3P4U3_9ACTN</name>
<keyword evidence="1" id="KW-1133">Transmembrane helix</keyword>
<feature type="transmembrane region" description="Helical" evidence="1">
    <location>
        <begin position="12"/>
        <end position="33"/>
    </location>
</feature>
<dbReference type="Proteomes" id="UP000523079">
    <property type="component" value="Unassembled WGS sequence"/>
</dbReference>
<keyword evidence="3" id="KW-1185">Reference proteome</keyword>
<organism evidence="2 3">
    <name type="scientific">Microlunatus kandeliicorticis</name>
    <dbReference type="NCBI Taxonomy" id="1759536"/>
    <lineage>
        <taxon>Bacteria</taxon>
        <taxon>Bacillati</taxon>
        <taxon>Actinomycetota</taxon>
        <taxon>Actinomycetes</taxon>
        <taxon>Propionibacteriales</taxon>
        <taxon>Propionibacteriaceae</taxon>
        <taxon>Microlunatus</taxon>
    </lineage>
</organism>
<reference evidence="2 3" key="1">
    <citation type="submission" date="2020-07" db="EMBL/GenBank/DDBJ databases">
        <title>Sequencing the genomes of 1000 actinobacteria strains.</title>
        <authorList>
            <person name="Klenk H.-P."/>
        </authorList>
    </citation>
    <scope>NUCLEOTIDE SEQUENCE [LARGE SCALE GENOMIC DNA]</scope>
    <source>
        <strain evidence="2 3">DSM 100723</strain>
    </source>
</reference>
<evidence type="ECO:0000256" key="1">
    <source>
        <dbReference type="SAM" id="Phobius"/>
    </source>
</evidence>
<evidence type="ECO:0000313" key="2">
    <source>
        <dbReference type="EMBL" id="MBA8793170.1"/>
    </source>
</evidence>
<dbReference type="AlphaFoldDB" id="A0A7W3P4U3"/>
<comment type="caution">
    <text evidence="2">The sequence shown here is derived from an EMBL/GenBank/DDBJ whole genome shotgun (WGS) entry which is preliminary data.</text>
</comment>
<accession>A0A7W3P4U3</accession>
<evidence type="ECO:0000313" key="3">
    <source>
        <dbReference type="Proteomes" id="UP000523079"/>
    </source>
</evidence>
<gene>
    <name evidence="2" type="ORF">FHX74_000764</name>
</gene>
<dbReference type="RefSeq" id="WP_182558708.1">
    <property type="nucleotide sequence ID" value="NZ_JACGWT010000001.1"/>
</dbReference>
<feature type="transmembrane region" description="Helical" evidence="1">
    <location>
        <begin position="39"/>
        <end position="56"/>
    </location>
</feature>
<keyword evidence="1" id="KW-0812">Transmembrane</keyword>
<protein>
    <submittedName>
        <fullName evidence="2">Uncharacterized protein</fullName>
    </submittedName>
</protein>
<keyword evidence="1" id="KW-0472">Membrane</keyword>
<dbReference type="EMBL" id="JACGWT010000001">
    <property type="protein sequence ID" value="MBA8793170.1"/>
    <property type="molecule type" value="Genomic_DNA"/>
</dbReference>